<feature type="region of interest" description="Disordered" evidence="1">
    <location>
        <begin position="504"/>
        <end position="530"/>
    </location>
</feature>
<evidence type="ECO:0000256" key="1">
    <source>
        <dbReference type="SAM" id="MobiDB-lite"/>
    </source>
</evidence>
<keyword evidence="2" id="KW-0472">Membrane</keyword>
<evidence type="ECO:0000313" key="4">
    <source>
        <dbReference type="Proteomes" id="UP000225277"/>
    </source>
</evidence>
<keyword evidence="2" id="KW-1133">Transmembrane helix</keyword>
<sequence>MLAEAAKEADSDPVSQTAELKQACARVASQWRPREDPLMHTLPLVRTIPAINGTQLQIELDKAETPGQPLWVARLKLLEPESNVQRWISFCRQIVHWVVFIAIGWNIGNSSLRHFIDQSLVSSFLNGGHFVMMGKLAGLAFMMRHDPGQGLWGAISWCGATHLAIQLNGAQLENYIYALHSLSPRALTQTDSNVYQFIRSTLGTTGMYRQWEFLSLVAFLVSARYYEISWLQIIITVIKTTRDRDLKLLVSSNFQKLRVLRLCASWLLLKIMGDNESLIPFGVKFGVKHSPLVIVYATIYLVWPNSKIVHIFFRVILYLLAYLTSKGYPVYKAFRMVLTLLLETFLTILFETLLLYVQAIAWSFFTHPSARVLQSKIGAVVLESVQTGAFFLIKPFSTLLSALRVSIYLDLVKWTQDTRSPKLLRGCCWVEHTASKLLKQVNWRALLHSPLDTWSVTMLLLLVSSHAFTLLAFSLGLLFINTMIVKMALTEKVICHIESKRDMMRSKPQSNASKSQSVRSISTQTPADLG</sequence>
<organism evidence="3 4">
    <name type="scientific">Ramularia collo-cygni</name>
    <dbReference type="NCBI Taxonomy" id="112498"/>
    <lineage>
        <taxon>Eukaryota</taxon>
        <taxon>Fungi</taxon>
        <taxon>Dikarya</taxon>
        <taxon>Ascomycota</taxon>
        <taxon>Pezizomycotina</taxon>
        <taxon>Dothideomycetes</taxon>
        <taxon>Dothideomycetidae</taxon>
        <taxon>Mycosphaerellales</taxon>
        <taxon>Mycosphaerellaceae</taxon>
        <taxon>Ramularia</taxon>
    </lineage>
</organism>
<accession>A0A2D3URY9</accession>
<reference evidence="3 4" key="1">
    <citation type="submission" date="2016-03" db="EMBL/GenBank/DDBJ databases">
        <authorList>
            <person name="Ploux O."/>
        </authorList>
    </citation>
    <scope>NUCLEOTIDE SEQUENCE [LARGE SCALE GENOMIC DNA]</scope>
    <source>
        <strain evidence="3 4">URUG2</strain>
    </source>
</reference>
<evidence type="ECO:0000256" key="2">
    <source>
        <dbReference type="SAM" id="Phobius"/>
    </source>
</evidence>
<dbReference type="EMBL" id="FJUY01000002">
    <property type="protein sequence ID" value="CZT16395.1"/>
    <property type="molecule type" value="Genomic_DNA"/>
</dbReference>
<keyword evidence="2" id="KW-0812">Transmembrane</keyword>
<dbReference type="AlphaFoldDB" id="A0A2D3URY9"/>
<dbReference type="RefSeq" id="XP_023623288.1">
    <property type="nucleotide sequence ID" value="XM_023767520.1"/>
</dbReference>
<feature type="transmembrane region" description="Helical" evidence="2">
    <location>
        <begin position="308"/>
        <end position="325"/>
    </location>
</feature>
<keyword evidence="4" id="KW-1185">Reference proteome</keyword>
<dbReference type="GeneID" id="35597459"/>
<gene>
    <name evidence="3" type="ORF">RCC_02238</name>
</gene>
<protein>
    <submittedName>
        <fullName evidence="3">Uncharacterized protein</fullName>
    </submittedName>
</protein>
<dbReference type="Proteomes" id="UP000225277">
    <property type="component" value="Unassembled WGS sequence"/>
</dbReference>
<feature type="compositionally biased region" description="Polar residues" evidence="1">
    <location>
        <begin position="507"/>
        <end position="530"/>
    </location>
</feature>
<name>A0A2D3URY9_9PEZI</name>
<proteinExistence type="predicted"/>
<evidence type="ECO:0000313" key="3">
    <source>
        <dbReference type="EMBL" id="CZT16395.1"/>
    </source>
</evidence>
<feature type="transmembrane region" description="Helical" evidence="2">
    <location>
        <begin position="456"/>
        <end position="480"/>
    </location>
</feature>
<feature type="transmembrane region" description="Helical" evidence="2">
    <location>
        <begin position="337"/>
        <end position="365"/>
    </location>
</feature>